<comment type="caution">
    <text evidence="13">The sequence shown here is derived from an EMBL/GenBank/DDBJ whole genome shotgun (WGS) entry which is preliminary data.</text>
</comment>
<evidence type="ECO:0000256" key="9">
    <source>
        <dbReference type="ARBA" id="ARBA00023295"/>
    </source>
</evidence>
<evidence type="ECO:0000256" key="4">
    <source>
        <dbReference type="ARBA" id="ARBA00007974"/>
    </source>
</evidence>
<evidence type="ECO:0000256" key="5">
    <source>
        <dbReference type="ARBA" id="ARBA00013433"/>
    </source>
</evidence>
<keyword evidence="14" id="KW-1185">Reference proteome</keyword>
<evidence type="ECO:0000256" key="8">
    <source>
        <dbReference type="ARBA" id="ARBA00022801"/>
    </source>
</evidence>
<accession>A0ABV1RIA1</accession>
<dbReference type="InterPro" id="IPR019301">
    <property type="entry name" value="Flagellar_prot_FlgJ_N"/>
</dbReference>
<evidence type="ECO:0000256" key="6">
    <source>
        <dbReference type="ARBA" id="ARBA00022764"/>
    </source>
</evidence>
<proteinExistence type="inferred from homology"/>
<reference evidence="13 14" key="1">
    <citation type="submission" date="2024-06" db="EMBL/GenBank/DDBJ databases">
        <authorList>
            <person name="Chen R.Y."/>
        </authorList>
    </citation>
    <scope>NUCLEOTIDE SEQUENCE [LARGE SCALE GENOMIC DNA]</scope>
    <source>
        <strain evidence="13 14">D2</strain>
    </source>
</reference>
<keyword evidence="9" id="KW-0326">Glycosidase</keyword>
<name>A0ABV1RIA1_9ALTE</name>
<evidence type="ECO:0000313" key="14">
    <source>
        <dbReference type="Proteomes" id="UP001467690"/>
    </source>
</evidence>
<evidence type="ECO:0000256" key="1">
    <source>
        <dbReference type="ARBA" id="ARBA00002954"/>
    </source>
</evidence>
<dbReference type="Proteomes" id="UP001467690">
    <property type="component" value="Unassembled WGS sequence"/>
</dbReference>
<organism evidence="13 14">
    <name type="scientific">Catenovulum sediminis</name>
    <dbReference type="NCBI Taxonomy" id="1740262"/>
    <lineage>
        <taxon>Bacteria</taxon>
        <taxon>Pseudomonadati</taxon>
        <taxon>Pseudomonadota</taxon>
        <taxon>Gammaproteobacteria</taxon>
        <taxon>Alteromonadales</taxon>
        <taxon>Alteromonadaceae</taxon>
        <taxon>Catenovulum</taxon>
    </lineage>
</organism>
<keyword evidence="10" id="KW-0961">Cell wall biogenesis/degradation</keyword>
<evidence type="ECO:0000313" key="13">
    <source>
        <dbReference type="EMBL" id="MER2492614.1"/>
    </source>
</evidence>
<comment type="similarity">
    <text evidence="4">In the C-terminal section; belongs to the glycosyl hydrolase 73 family.</text>
</comment>
<evidence type="ECO:0000259" key="12">
    <source>
        <dbReference type="SMART" id="SM00047"/>
    </source>
</evidence>
<dbReference type="SMART" id="SM00047">
    <property type="entry name" value="LYZ2"/>
    <property type="match status" value="1"/>
</dbReference>
<keyword evidence="8 13" id="KW-0378">Hydrolase</keyword>
<evidence type="ECO:0000256" key="7">
    <source>
        <dbReference type="ARBA" id="ARBA00022795"/>
    </source>
</evidence>
<dbReference type="Gene3D" id="1.10.530.10">
    <property type="match status" value="1"/>
</dbReference>
<dbReference type="EMBL" id="JBELOE010000216">
    <property type="protein sequence ID" value="MER2492614.1"/>
    <property type="molecule type" value="Genomic_DNA"/>
</dbReference>
<dbReference type="PANTHER" id="PTHR33308:SF9">
    <property type="entry name" value="PEPTIDOGLYCAN HYDROLASE FLGJ"/>
    <property type="match status" value="1"/>
</dbReference>
<dbReference type="InterPro" id="IPR002901">
    <property type="entry name" value="MGlyc_endo_b_GlcNAc-like_dom"/>
</dbReference>
<comment type="subcellular location">
    <subcellularLocation>
        <location evidence="2">Periplasm</location>
    </subcellularLocation>
</comment>
<evidence type="ECO:0000256" key="2">
    <source>
        <dbReference type="ARBA" id="ARBA00004418"/>
    </source>
</evidence>
<comment type="similarity">
    <text evidence="3">In the N-terminal section; belongs to the FlgJ family.</text>
</comment>
<evidence type="ECO:0000256" key="11">
    <source>
        <dbReference type="ARBA" id="ARBA00030835"/>
    </source>
</evidence>
<dbReference type="PANTHER" id="PTHR33308">
    <property type="entry name" value="PEPTIDOGLYCAN HYDROLASE FLGJ"/>
    <property type="match status" value="1"/>
</dbReference>
<dbReference type="NCBIfam" id="TIGR02541">
    <property type="entry name" value="flagell_FlgJ"/>
    <property type="match status" value="1"/>
</dbReference>
<keyword evidence="7" id="KW-1005">Bacterial flagellum biogenesis</keyword>
<keyword evidence="13" id="KW-0966">Cell projection</keyword>
<protein>
    <recommendedName>
        <fullName evidence="5">Peptidoglycan hydrolase FlgJ</fullName>
    </recommendedName>
    <alternativeName>
        <fullName evidence="11">Muramidase FlgJ</fullName>
    </alternativeName>
</protein>
<dbReference type="Pfam" id="PF01832">
    <property type="entry name" value="Glucosaminidase"/>
    <property type="match status" value="1"/>
</dbReference>
<feature type="domain" description="Mannosyl-glycoprotein endo-beta-N-acetylglucosamidase-like" evidence="12">
    <location>
        <begin position="162"/>
        <end position="326"/>
    </location>
</feature>
<dbReference type="Gene3D" id="2.10.70.40">
    <property type="entry name" value="peptidoglycan hydrolase"/>
    <property type="match status" value="1"/>
</dbReference>
<sequence length="331" mass="36937">MDKLDQAQMYTDFSGLNGLREAAQQNDEKALRKAAEHFESIFMKMMLKSMRQAEEVLADKDSPFNSQETKFYRDMHDDQMAVDLSSSGALGLADLIVEQLSPVKGQFMPAQALRGDASLQNAVENPQVAAVNRRIYDAQLSAAEVKPQTADITQLSSAAKAESDISQPVEFTSKQDFVEKLLPFAKNAAEKMGLPPLAMIAQAALETGWGQKMMKKFDGQNALNFFGIKADGRWDGDKMAVNTLEYRNGIAQMEKAQFRAYSQIKDSLEDYVSFIQSSPRYEEAVNSAQEPEKYFNALQKAGYATDPNYADKIMSVLKDSVFESFDNVLKF</sequence>
<dbReference type="InterPro" id="IPR051056">
    <property type="entry name" value="Glycosyl_Hydrolase_73"/>
</dbReference>
<keyword evidence="13" id="KW-0969">Cilium</keyword>
<evidence type="ECO:0000256" key="10">
    <source>
        <dbReference type="ARBA" id="ARBA00023316"/>
    </source>
</evidence>
<evidence type="ECO:0000256" key="3">
    <source>
        <dbReference type="ARBA" id="ARBA00006880"/>
    </source>
</evidence>
<dbReference type="Pfam" id="PF10135">
    <property type="entry name" value="Rod-binding"/>
    <property type="match status" value="1"/>
</dbReference>
<dbReference type="InterPro" id="IPR013377">
    <property type="entry name" value="FlgJ"/>
</dbReference>
<comment type="function">
    <text evidence="1">Flagellum-specific muramidase which hydrolyzes the peptidoglycan layer to assemble the rod structure in the periplasmic space.</text>
</comment>
<gene>
    <name evidence="13" type="primary">flgJ</name>
    <name evidence="13" type="ORF">ABS311_12080</name>
</gene>
<dbReference type="GO" id="GO:0016787">
    <property type="term" value="F:hydrolase activity"/>
    <property type="evidence" value="ECO:0007669"/>
    <property type="project" value="UniProtKB-KW"/>
</dbReference>
<keyword evidence="6" id="KW-0574">Periplasm</keyword>
<dbReference type="RefSeq" id="WP_350402072.1">
    <property type="nucleotide sequence ID" value="NZ_JBELOE010000216.1"/>
</dbReference>
<keyword evidence="13" id="KW-0282">Flagellum</keyword>